<dbReference type="RefSeq" id="WP_124210776.1">
    <property type="nucleotide sequence ID" value="NZ_CP016615.1"/>
</dbReference>
<gene>
    <name evidence="1" type="ORF">EDC46_0623</name>
</gene>
<organism evidence="1 2">
    <name type="scientific">Vespertiliibacter pulmonis</name>
    <dbReference type="NCBI Taxonomy" id="1443036"/>
    <lineage>
        <taxon>Bacteria</taxon>
        <taxon>Pseudomonadati</taxon>
        <taxon>Pseudomonadota</taxon>
        <taxon>Gammaproteobacteria</taxon>
        <taxon>Pasteurellales</taxon>
        <taxon>Pasteurellaceae</taxon>
        <taxon>Vespertiliibacter</taxon>
    </lineage>
</organism>
<name>A0A3N4WJW3_9PAST</name>
<reference evidence="1 2" key="1">
    <citation type="submission" date="2018-11" db="EMBL/GenBank/DDBJ databases">
        <title>Genomic Encyclopedia of Type Strains, Phase IV (KMG-IV): sequencing the most valuable type-strain genomes for metagenomic binning, comparative biology and taxonomic classification.</title>
        <authorList>
            <person name="Goeker M."/>
        </authorList>
    </citation>
    <scope>NUCLEOTIDE SEQUENCE [LARGE SCALE GENOMIC DNA]</scope>
    <source>
        <strain evidence="1 2">DSM 27238</strain>
    </source>
</reference>
<dbReference type="OrthoDB" id="8602690at2"/>
<dbReference type="Proteomes" id="UP000281691">
    <property type="component" value="Unassembled WGS sequence"/>
</dbReference>
<comment type="caution">
    <text evidence="1">The sequence shown here is derived from an EMBL/GenBank/DDBJ whole genome shotgun (WGS) entry which is preliminary data.</text>
</comment>
<keyword evidence="2" id="KW-1185">Reference proteome</keyword>
<evidence type="ECO:0000313" key="1">
    <source>
        <dbReference type="EMBL" id="RPE86230.1"/>
    </source>
</evidence>
<dbReference type="EMBL" id="RKQP01000001">
    <property type="protein sequence ID" value="RPE86230.1"/>
    <property type="molecule type" value="Genomic_DNA"/>
</dbReference>
<accession>A0A3N4WJW3</accession>
<protein>
    <submittedName>
        <fullName evidence="1">Uncharacterized protein DUF4298</fullName>
    </submittedName>
</protein>
<dbReference type="AlphaFoldDB" id="A0A3N4WJW3"/>
<dbReference type="InterPro" id="IPR025384">
    <property type="entry name" value="DUF4298"/>
</dbReference>
<proteinExistence type="predicted"/>
<dbReference type="Pfam" id="PF14131">
    <property type="entry name" value="DUF4298"/>
    <property type="match status" value="1"/>
</dbReference>
<sequence length="105" mass="12287">MADVDIAYIQKMQDLYGKWVKLQPKLEKNIQQWQEAVAIMAELKPFYSNPKWIELYEMSEDELPLETNGNYSVLSQDALWNAFEEEQSLSSELKEILAKLEAQND</sequence>
<evidence type="ECO:0000313" key="2">
    <source>
        <dbReference type="Proteomes" id="UP000281691"/>
    </source>
</evidence>